<dbReference type="AlphaFoldDB" id="A0A4D8R528"/>
<gene>
    <name evidence="2" type="ORF">D3868_25535</name>
</gene>
<protein>
    <submittedName>
        <fullName evidence="2">DDE domain-containing protein</fullName>
    </submittedName>
</protein>
<reference evidence="2 3" key="1">
    <citation type="submission" date="2018-09" db="EMBL/GenBank/DDBJ databases">
        <title>Whole genome based analysis of evolution and adaptive divergence in Indian and Brazilian strains of Azospirillum brasilense.</title>
        <authorList>
            <person name="Singh C."/>
            <person name="Tripathi A.K."/>
        </authorList>
    </citation>
    <scope>NUCLEOTIDE SEQUENCE [LARGE SCALE GENOMIC DNA]</scope>
    <source>
        <strain evidence="2 3">MTCC4038</strain>
        <plasmid evidence="2 3">p3</plasmid>
    </source>
</reference>
<dbReference type="EMBL" id="CP032342">
    <property type="protein sequence ID" value="QCO12432.1"/>
    <property type="molecule type" value="Genomic_DNA"/>
</dbReference>
<dbReference type="Pfam" id="PF13610">
    <property type="entry name" value="DDE_Tnp_IS240"/>
    <property type="match status" value="1"/>
</dbReference>
<geneLocation type="plasmid" evidence="2 3">
    <name>p3</name>
</geneLocation>
<name>A0A4D8R528_AZOBR</name>
<organism evidence="2 3">
    <name type="scientific">Azospirillum brasilense</name>
    <dbReference type="NCBI Taxonomy" id="192"/>
    <lineage>
        <taxon>Bacteria</taxon>
        <taxon>Pseudomonadati</taxon>
        <taxon>Pseudomonadota</taxon>
        <taxon>Alphaproteobacteria</taxon>
        <taxon>Rhodospirillales</taxon>
        <taxon>Azospirillaceae</taxon>
        <taxon>Azospirillum</taxon>
    </lineage>
</organism>
<evidence type="ECO:0000259" key="1">
    <source>
        <dbReference type="Pfam" id="PF13610"/>
    </source>
</evidence>
<evidence type="ECO:0000313" key="3">
    <source>
        <dbReference type="Proteomes" id="UP000298774"/>
    </source>
</evidence>
<accession>A0A4D8R528</accession>
<keyword evidence="2" id="KW-0614">Plasmid</keyword>
<sequence length="85" mass="9597">MVFRGCHCARRGSVAVFSTGPRSRQIRPLTKPRQSKDLNNIVEQDQRRIMRLVRLGIGFKSYPTARRVIAGYAILAMVRKGQIAA</sequence>
<proteinExistence type="predicted"/>
<feature type="domain" description="DDE" evidence="1">
    <location>
        <begin position="30"/>
        <end position="82"/>
    </location>
</feature>
<dbReference type="InterPro" id="IPR032874">
    <property type="entry name" value="DDE_dom"/>
</dbReference>
<dbReference type="Proteomes" id="UP000298774">
    <property type="component" value="Plasmid p3"/>
</dbReference>
<evidence type="ECO:0000313" key="2">
    <source>
        <dbReference type="EMBL" id="QCO12432.1"/>
    </source>
</evidence>